<evidence type="ECO:0000313" key="2">
    <source>
        <dbReference type="Proteomes" id="UP001062846"/>
    </source>
</evidence>
<evidence type="ECO:0000313" key="1">
    <source>
        <dbReference type="EMBL" id="KAI8573360.1"/>
    </source>
</evidence>
<accession>A0ACC0Q6H2</accession>
<dbReference type="EMBL" id="CM046388">
    <property type="protein sequence ID" value="KAI8573360.1"/>
    <property type="molecule type" value="Genomic_DNA"/>
</dbReference>
<dbReference type="Proteomes" id="UP001062846">
    <property type="component" value="Chromosome 1"/>
</dbReference>
<reference evidence="1" key="1">
    <citation type="submission" date="2022-02" db="EMBL/GenBank/DDBJ databases">
        <title>Plant Genome Project.</title>
        <authorList>
            <person name="Zhang R.-G."/>
        </authorList>
    </citation>
    <scope>NUCLEOTIDE SEQUENCE</scope>
    <source>
        <strain evidence="1">AT1</strain>
    </source>
</reference>
<name>A0ACC0Q6H2_RHOML</name>
<protein>
    <submittedName>
        <fullName evidence="1">Uncharacterized protein</fullName>
    </submittedName>
</protein>
<gene>
    <name evidence="1" type="ORF">RHMOL_Rhmol01G0271000</name>
</gene>
<keyword evidence="2" id="KW-1185">Reference proteome</keyword>
<organism evidence="1 2">
    <name type="scientific">Rhododendron molle</name>
    <name type="common">Chinese azalea</name>
    <name type="synonym">Azalea mollis</name>
    <dbReference type="NCBI Taxonomy" id="49168"/>
    <lineage>
        <taxon>Eukaryota</taxon>
        <taxon>Viridiplantae</taxon>
        <taxon>Streptophyta</taxon>
        <taxon>Embryophyta</taxon>
        <taxon>Tracheophyta</taxon>
        <taxon>Spermatophyta</taxon>
        <taxon>Magnoliopsida</taxon>
        <taxon>eudicotyledons</taxon>
        <taxon>Gunneridae</taxon>
        <taxon>Pentapetalae</taxon>
        <taxon>asterids</taxon>
        <taxon>Ericales</taxon>
        <taxon>Ericaceae</taxon>
        <taxon>Ericoideae</taxon>
        <taxon>Rhodoreae</taxon>
        <taxon>Rhododendron</taxon>
    </lineage>
</organism>
<proteinExistence type="predicted"/>
<sequence>MMIPAEEALQIVLRVAQPLQPVSVPLHEALGKVLAEDITAPDPLPPYPASVKDGYAVVATDGPGEYPVITESRAGNDGVGVTVTPGTVAYVTTGGPIPEGADAVVQVEDTEVIKGDSIEAKRVRILVQTSQGVDIRPVGCDINKDDVVLKSGERLGAAEIGLLATAGVMIVKVYPSPTIAVLSTGDELVEPTTANLSRGQIRDSNRAMLLAAAAQQQCKVVDLGIASDDEETIERVLDGAISSGIDILLTSGGVSMGDRDYIKPLLHKRGKVYFDKVRMKPGKPLTFAEIVPESPNNLTAKKILAFGLPGNPVSCIVGFQVFVVPTIRRLAGWANPHLPRVRARLKRSIKTDPVRPEFHRSIISWEVNDGSGNPGFVAESTGHQMSSRLLSMKSANALLELPASDGVISAGTAVIAILISDFSSSSVSKSLLSPDLGCATRGSVSQEVSAGDSRGSEFRVAILTVSDTVASGAGPDRSVLLAELHDSPLLQRMPHMLLVFRDDFYSTFHNTCEGTNPVGEKLTCDEAIGKREREEVTTLMRLGDLRHEDTPLGIIIPKSGPRAVSVVNSSSERLGGAKIVATAVVPDRVSKIQDVLERWSDVDQVDLILTLGGTGFTPRDVTPEATKDVIQKETPGLLHVMMQESLKVTPFAMLSRSAAGIRGSTLIINMPGNPNAVAECVEALLPALKHALKQIKGDKREKHPRHVPHAQAAPADTWENSYQLASSGGKEPGGSCSH</sequence>
<comment type="caution">
    <text evidence="1">The sequence shown here is derived from an EMBL/GenBank/DDBJ whole genome shotgun (WGS) entry which is preliminary data.</text>
</comment>